<reference evidence="1" key="1">
    <citation type="submission" date="2020-11" db="EMBL/GenBank/DDBJ databases">
        <authorList>
            <consortium name="DOE Joint Genome Institute"/>
            <person name="Ahrendt S."/>
            <person name="Riley R."/>
            <person name="Andreopoulos W."/>
            <person name="Labutti K."/>
            <person name="Pangilinan J."/>
            <person name="Ruiz-Duenas F.J."/>
            <person name="Barrasa J.M."/>
            <person name="Sanchez-Garcia M."/>
            <person name="Camarero S."/>
            <person name="Miyauchi S."/>
            <person name="Serrano A."/>
            <person name="Linde D."/>
            <person name="Babiker R."/>
            <person name="Drula E."/>
            <person name="Ayuso-Fernandez I."/>
            <person name="Pacheco R."/>
            <person name="Padilla G."/>
            <person name="Ferreira P."/>
            <person name="Barriuso J."/>
            <person name="Kellner H."/>
            <person name="Castanera R."/>
            <person name="Alfaro M."/>
            <person name="Ramirez L."/>
            <person name="Pisabarro A.G."/>
            <person name="Kuo A."/>
            <person name="Tritt A."/>
            <person name="Lipzen A."/>
            <person name="He G."/>
            <person name="Yan M."/>
            <person name="Ng V."/>
            <person name="Cullen D."/>
            <person name="Martin F."/>
            <person name="Rosso M.-N."/>
            <person name="Henrissat B."/>
            <person name="Hibbett D."/>
            <person name="Martinez A.T."/>
            <person name="Grigoriev I.V."/>
        </authorList>
    </citation>
    <scope>NUCLEOTIDE SEQUENCE</scope>
    <source>
        <strain evidence="1">AH 40177</strain>
    </source>
</reference>
<dbReference type="Proteomes" id="UP000772434">
    <property type="component" value="Unassembled WGS sequence"/>
</dbReference>
<gene>
    <name evidence="1" type="ORF">BDP27DRAFT_1438273</name>
</gene>
<organism evidence="1 2">
    <name type="scientific">Rhodocollybia butyracea</name>
    <dbReference type="NCBI Taxonomy" id="206335"/>
    <lineage>
        <taxon>Eukaryota</taxon>
        <taxon>Fungi</taxon>
        <taxon>Dikarya</taxon>
        <taxon>Basidiomycota</taxon>
        <taxon>Agaricomycotina</taxon>
        <taxon>Agaricomycetes</taxon>
        <taxon>Agaricomycetidae</taxon>
        <taxon>Agaricales</taxon>
        <taxon>Marasmiineae</taxon>
        <taxon>Omphalotaceae</taxon>
        <taxon>Rhodocollybia</taxon>
    </lineage>
</organism>
<protein>
    <submittedName>
        <fullName evidence="1">Uncharacterized protein</fullName>
    </submittedName>
</protein>
<dbReference type="AlphaFoldDB" id="A0A9P5P3U1"/>
<proteinExistence type="predicted"/>
<dbReference type="EMBL" id="JADNRY010000925">
    <property type="protein sequence ID" value="KAF9024150.1"/>
    <property type="molecule type" value="Genomic_DNA"/>
</dbReference>
<comment type="caution">
    <text evidence="1">The sequence shown here is derived from an EMBL/GenBank/DDBJ whole genome shotgun (WGS) entry which is preliminary data.</text>
</comment>
<evidence type="ECO:0000313" key="1">
    <source>
        <dbReference type="EMBL" id="KAF9024150.1"/>
    </source>
</evidence>
<keyword evidence="2" id="KW-1185">Reference proteome</keyword>
<accession>A0A9P5P3U1</accession>
<name>A0A9P5P3U1_9AGAR</name>
<sequence length="170" mass="19267">MAGLLIAAQVVDKFVHTYAAQFTDAKHADIRELKCKGKASQLQHEAEAMPDIILQQSFGADTHNHDMPMGCDYGHSRGAEPADDNGDLDWEIEIDEEMLKKDMRENAGFGTRKYQDYRTRRDRTEAAWKHWEGQAAVQSPTYLVLLVCTFVTLTLLKRPKNLGKTWAARS</sequence>
<evidence type="ECO:0000313" key="2">
    <source>
        <dbReference type="Proteomes" id="UP000772434"/>
    </source>
</evidence>